<dbReference type="Proteomes" id="UP000030848">
    <property type="component" value="Unassembled WGS sequence"/>
</dbReference>
<evidence type="ECO:0000256" key="8">
    <source>
        <dbReference type="SAM" id="Phobius"/>
    </source>
</evidence>
<reference evidence="10 11" key="1">
    <citation type="submission" date="2014-10" db="EMBL/GenBank/DDBJ databases">
        <title>Genome sequence of Micropolyspora internatus JCM3315.</title>
        <authorList>
            <person name="Shin S.-K."/>
            <person name="Yi H."/>
        </authorList>
    </citation>
    <scope>NUCLEOTIDE SEQUENCE [LARGE SCALE GENOMIC DNA]</scope>
    <source>
        <strain evidence="10 11">JCM 3315</strain>
    </source>
</reference>
<keyword evidence="2" id="KW-1003">Cell membrane</keyword>
<feature type="transmembrane region" description="Helical" evidence="8">
    <location>
        <begin position="37"/>
        <end position="58"/>
    </location>
</feature>
<name>A0A837D705_9PSEU</name>
<evidence type="ECO:0000256" key="6">
    <source>
        <dbReference type="ARBA" id="ARBA00023118"/>
    </source>
</evidence>
<sequence length="193" mass="20311">MAACVGARQTSGVTNTEDGWKTLTIAGDWVKVADTKAGVVITAGGVLAGLVLTGFPAYAQWSKQPWRVALLLTSLGLVCVAIVLALRVFAPRLRSADSVRGAAKGTAENSVSSADSADLLHFDAIAERFPNPEGYVAAVRELMADEERLARALAEQTWAVSVVARRKFRHVTPALWCLVMGLLVAVVAGVVPG</sequence>
<protein>
    <recommendedName>
        <fullName evidence="9">Pycsar effector protein domain-containing protein</fullName>
    </recommendedName>
</protein>
<evidence type="ECO:0000256" key="2">
    <source>
        <dbReference type="ARBA" id="ARBA00022475"/>
    </source>
</evidence>
<organism evidence="10 11">
    <name type="scientific">Saccharomonospora viridis</name>
    <dbReference type="NCBI Taxonomy" id="1852"/>
    <lineage>
        <taxon>Bacteria</taxon>
        <taxon>Bacillati</taxon>
        <taxon>Actinomycetota</taxon>
        <taxon>Actinomycetes</taxon>
        <taxon>Pseudonocardiales</taxon>
        <taxon>Pseudonocardiaceae</taxon>
        <taxon>Saccharomonospora</taxon>
    </lineage>
</organism>
<evidence type="ECO:0000256" key="5">
    <source>
        <dbReference type="ARBA" id="ARBA00022989"/>
    </source>
</evidence>
<proteinExistence type="predicted"/>
<keyword evidence="7 8" id="KW-0472">Membrane</keyword>
<keyword evidence="6" id="KW-0051">Antiviral defense</keyword>
<comment type="caution">
    <text evidence="10">The sequence shown here is derived from an EMBL/GenBank/DDBJ whole genome shotgun (WGS) entry which is preliminary data.</text>
</comment>
<dbReference type="EMBL" id="JRZE01000008">
    <property type="protein sequence ID" value="KHF42214.1"/>
    <property type="molecule type" value="Genomic_DNA"/>
</dbReference>
<evidence type="ECO:0000256" key="4">
    <source>
        <dbReference type="ARBA" id="ARBA00022741"/>
    </source>
</evidence>
<keyword evidence="3 8" id="KW-0812">Transmembrane</keyword>
<dbReference type="AlphaFoldDB" id="A0A837D705"/>
<feature type="domain" description="Pycsar effector protein" evidence="9">
    <location>
        <begin position="20"/>
        <end position="188"/>
    </location>
</feature>
<gene>
    <name evidence="10" type="ORF">MINT15_40200</name>
</gene>
<comment type="subcellular location">
    <subcellularLocation>
        <location evidence="1">Cell membrane</location>
    </subcellularLocation>
</comment>
<evidence type="ECO:0000313" key="11">
    <source>
        <dbReference type="Proteomes" id="UP000030848"/>
    </source>
</evidence>
<evidence type="ECO:0000313" key="10">
    <source>
        <dbReference type="EMBL" id="KHF42214.1"/>
    </source>
</evidence>
<feature type="transmembrane region" description="Helical" evidence="8">
    <location>
        <begin position="70"/>
        <end position="90"/>
    </location>
</feature>
<evidence type="ECO:0000256" key="7">
    <source>
        <dbReference type="ARBA" id="ARBA00023136"/>
    </source>
</evidence>
<dbReference type="InterPro" id="IPR043760">
    <property type="entry name" value="PycTM_dom"/>
</dbReference>
<evidence type="ECO:0000256" key="1">
    <source>
        <dbReference type="ARBA" id="ARBA00004236"/>
    </source>
</evidence>
<evidence type="ECO:0000256" key="3">
    <source>
        <dbReference type="ARBA" id="ARBA00022692"/>
    </source>
</evidence>
<keyword evidence="4" id="KW-0547">Nucleotide-binding</keyword>
<dbReference type="Pfam" id="PF18967">
    <property type="entry name" value="PycTM"/>
    <property type="match status" value="1"/>
</dbReference>
<accession>A0A837D705</accession>
<dbReference type="GO" id="GO:0000166">
    <property type="term" value="F:nucleotide binding"/>
    <property type="evidence" value="ECO:0007669"/>
    <property type="project" value="UniProtKB-KW"/>
</dbReference>
<evidence type="ECO:0000259" key="9">
    <source>
        <dbReference type="Pfam" id="PF18967"/>
    </source>
</evidence>
<feature type="transmembrane region" description="Helical" evidence="8">
    <location>
        <begin position="174"/>
        <end position="191"/>
    </location>
</feature>
<keyword evidence="5 8" id="KW-1133">Transmembrane helix</keyword>
<dbReference type="GO" id="GO:0051607">
    <property type="term" value="P:defense response to virus"/>
    <property type="evidence" value="ECO:0007669"/>
    <property type="project" value="UniProtKB-KW"/>
</dbReference>
<dbReference type="GO" id="GO:0005886">
    <property type="term" value="C:plasma membrane"/>
    <property type="evidence" value="ECO:0007669"/>
    <property type="project" value="UniProtKB-SubCell"/>
</dbReference>